<feature type="domain" description="Orn/Lys/Arg decarboxylase C-terminal" evidence="7">
    <location>
        <begin position="393"/>
        <end position="461"/>
    </location>
</feature>
<organism evidence="8 9">
    <name type="scientific">Peribacillus loiseleuriae</name>
    <dbReference type="NCBI Taxonomy" id="1679170"/>
    <lineage>
        <taxon>Bacteria</taxon>
        <taxon>Bacillati</taxon>
        <taxon>Bacillota</taxon>
        <taxon>Bacilli</taxon>
        <taxon>Bacillales</taxon>
        <taxon>Bacillaceae</taxon>
        <taxon>Peribacillus</taxon>
    </lineage>
</organism>
<reference evidence="9" key="1">
    <citation type="submission" date="2015-07" db="EMBL/GenBank/DDBJ databases">
        <title>Genome sequencing project for genomic taxonomy and phylogenomics of Bacillus-like bacteria.</title>
        <authorList>
            <person name="Liu B."/>
            <person name="Wang J."/>
            <person name="Zhu Y."/>
            <person name="Liu G."/>
            <person name="Chen Q."/>
            <person name="Chen Z."/>
            <person name="Lan J."/>
            <person name="Che J."/>
            <person name="Ge C."/>
            <person name="Shi H."/>
            <person name="Pan Z."/>
            <person name="Liu X."/>
        </authorList>
    </citation>
    <scope>NUCLEOTIDE SEQUENCE [LARGE SCALE GENOMIC DNA]</scope>
    <source>
        <strain evidence="9">FJAT-27997</strain>
    </source>
</reference>
<dbReference type="Gene3D" id="3.40.640.10">
    <property type="entry name" value="Type I PLP-dependent aspartate aminotransferase-like (Major domain)"/>
    <property type="match status" value="1"/>
</dbReference>
<dbReference type="InterPro" id="IPR036633">
    <property type="entry name" value="Prn/Lys/Arg_de-COase_C_sf"/>
</dbReference>
<dbReference type="SUPFAM" id="SSF55904">
    <property type="entry name" value="Ornithine decarboxylase C-terminal domain"/>
    <property type="match status" value="1"/>
</dbReference>
<dbReference type="PANTHER" id="PTHR43277:SF3">
    <property type="entry name" value="DECARBOXYLASE, PUTATIVE-RELATED"/>
    <property type="match status" value="1"/>
</dbReference>
<feature type="domain" description="Orn/Lys/Arg decarboxylases family 1 pyridoxal-P attachment site" evidence="6">
    <location>
        <begin position="6"/>
        <end position="305"/>
    </location>
</feature>
<evidence type="ECO:0000256" key="1">
    <source>
        <dbReference type="ARBA" id="ARBA00001933"/>
    </source>
</evidence>
<accession>A0A0K9GPD7</accession>
<dbReference type="InterPro" id="IPR015421">
    <property type="entry name" value="PyrdxlP-dep_Trfase_major"/>
</dbReference>
<sequence>MNQENTPLFDALIRHKEKQTRSFHVPGHKNGLVFSERARSIFNPLLSIDATEISGLDDLHAPEGPILEAQSLLACLYGVRYSYFLVNGSTVGNMAMILGSLKEGDTVLVQRNCHKSVLNGLMLACVSPIFIEPKIDEDWGISEGLRLESVKEAFLLYPQAKAIIVTHPTYYGHCGGLSEIVRFAHSKRIPVLVDEAHGAHLCLGDPFPESAIEAGADIVVHSAHKTLPAMTMGSYLHINSSFIDREKVEFYLQMLQSSSPSYPIMASLDLARSYLASFGGYDKAILMKTILGFRKELDEIGHIEILEKDMLDPLKITIRSHEEITGFEFQRQLENKGVFTELADHRNVLFVLPLMKENSLEYFQNIASVIADVVCEGNGEARHHLIYKRSDSITTLALTYPEMKKRRKRSVSISKSIGMVAAEMVIPYPPGIPIIMMGERIAEEQIQYLEQIIIAGSRFHGGKELRIGKLMVFE</sequence>
<evidence type="ECO:0000313" key="9">
    <source>
        <dbReference type="Proteomes" id="UP000037146"/>
    </source>
</evidence>
<dbReference type="SUPFAM" id="SSF53383">
    <property type="entry name" value="PLP-dependent transferases"/>
    <property type="match status" value="1"/>
</dbReference>
<evidence type="ECO:0000313" key="8">
    <source>
        <dbReference type="EMBL" id="KMY48137.1"/>
    </source>
</evidence>
<dbReference type="PANTHER" id="PTHR43277">
    <property type="entry name" value="ARGININE DECARBOXYLASE"/>
    <property type="match status" value="1"/>
</dbReference>
<evidence type="ECO:0000259" key="7">
    <source>
        <dbReference type="Pfam" id="PF03711"/>
    </source>
</evidence>
<name>A0A0K9GPD7_9BACI</name>
<dbReference type="STRING" id="1679170.AC625_00090"/>
<protein>
    <recommendedName>
        <fullName evidence="10">Arginine decarboxylase</fullName>
    </recommendedName>
</protein>
<dbReference type="InterPro" id="IPR015424">
    <property type="entry name" value="PyrdxlP-dep_Trfase"/>
</dbReference>
<evidence type="ECO:0000259" key="6">
    <source>
        <dbReference type="Pfam" id="PF01276"/>
    </source>
</evidence>
<evidence type="ECO:0000256" key="4">
    <source>
        <dbReference type="ARBA" id="ARBA00022898"/>
    </source>
</evidence>
<dbReference type="InterPro" id="IPR008286">
    <property type="entry name" value="Prn/Lys/Arg_de-COase_C"/>
</dbReference>
<dbReference type="EMBL" id="LFZW01000001">
    <property type="protein sequence ID" value="KMY48137.1"/>
    <property type="molecule type" value="Genomic_DNA"/>
</dbReference>
<keyword evidence="4" id="KW-0663">Pyridoxal phosphate</keyword>
<dbReference type="GO" id="GO:0016831">
    <property type="term" value="F:carboxy-lyase activity"/>
    <property type="evidence" value="ECO:0007669"/>
    <property type="project" value="UniProtKB-KW"/>
</dbReference>
<comment type="caution">
    <text evidence="8">The sequence shown here is derived from an EMBL/GenBank/DDBJ whole genome shotgun (WGS) entry which is preliminary data.</text>
</comment>
<gene>
    <name evidence="8" type="ORF">AC625_00090</name>
</gene>
<evidence type="ECO:0000256" key="2">
    <source>
        <dbReference type="ARBA" id="ARBA00010671"/>
    </source>
</evidence>
<dbReference type="PATRIC" id="fig|1679170.3.peg.19"/>
<dbReference type="InterPro" id="IPR000310">
    <property type="entry name" value="Orn/Lys/Arg_deCO2ase_major_dom"/>
</dbReference>
<evidence type="ECO:0000256" key="3">
    <source>
        <dbReference type="ARBA" id="ARBA00022793"/>
    </source>
</evidence>
<dbReference type="Gene3D" id="3.90.100.10">
    <property type="entry name" value="Orn/Lys/Arg decarboxylase, C-terminal domain"/>
    <property type="match status" value="1"/>
</dbReference>
<dbReference type="RefSeq" id="WP_049679469.1">
    <property type="nucleotide sequence ID" value="NZ_LFZW01000001.1"/>
</dbReference>
<keyword evidence="3" id="KW-0210">Decarboxylase</keyword>
<proteinExistence type="inferred from homology"/>
<dbReference type="CDD" id="cd00615">
    <property type="entry name" value="Orn_deC_like"/>
    <property type="match status" value="1"/>
</dbReference>
<comment type="similarity">
    <text evidence="2">Belongs to the Orn/Lys/Arg decarboxylase class-I family.</text>
</comment>
<keyword evidence="9" id="KW-1185">Reference proteome</keyword>
<dbReference type="Pfam" id="PF03711">
    <property type="entry name" value="OKR_DC_1_C"/>
    <property type="match status" value="1"/>
</dbReference>
<dbReference type="Proteomes" id="UP000037146">
    <property type="component" value="Unassembled WGS sequence"/>
</dbReference>
<dbReference type="AlphaFoldDB" id="A0A0K9GPD7"/>
<dbReference type="OrthoDB" id="9815233at2"/>
<evidence type="ECO:0000256" key="5">
    <source>
        <dbReference type="ARBA" id="ARBA00023239"/>
    </source>
</evidence>
<dbReference type="InterPro" id="IPR052357">
    <property type="entry name" value="Orn_Lys_Arg_decarboxylase-I"/>
</dbReference>
<dbReference type="Pfam" id="PF01276">
    <property type="entry name" value="OKR_DC_1"/>
    <property type="match status" value="1"/>
</dbReference>
<evidence type="ECO:0008006" key="10">
    <source>
        <dbReference type="Google" id="ProtNLM"/>
    </source>
</evidence>
<keyword evidence="5" id="KW-0456">Lyase</keyword>
<comment type="cofactor">
    <cofactor evidence="1">
        <name>pyridoxal 5'-phosphate</name>
        <dbReference type="ChEBI" id="CHEBI:597326"/>
    </cofactor>
</comment>